<feature type="compositionally biased region" description="Pro residues" evidence="1">
    <location>
        <begin position="194"/>
        <end position="205"/>
    </location>
</feature>
<feature type="compositionally biased region" description="Basic and acidic residues" evidence="1">
    <location>
        <begin position="154"/>
        <end position="163"/>
    </location>
</feature>
<evidence type="ECO:0000313" key="4">
    <source>
        <dbReference type="Proteomes" id="UP001234581"/>
    </source>
</evidence>
<dbReference type="PANTHER" id="PTHR38116">
    <property type="entry name" value="CHROMOSOME 7, WHOLE GENOME SHOTGUN SEQUENCE"/>
    <property type="match status" value="1"/>
</dbReference>
<evidence type="ECO:0000259" key="2">
    <source>
        <dbReference type="PROSITE" id="PS50217"/>
    </source>
</evidence>
<dbReference type="PROSITE" id="PS00036">
    <property type="entry name" value="BZIP_BASIC"/>
    <property type="match status" value="1"/>
</dbReference>
<feature type="compositionally biased region" description="Basic and acidic residues" evidence="1">
    <location>
        <begin position="558"/>
        <end position="567"/>
    </location>
</feature>
<dbReference type="PROSITE" id="PS50217">
    <property type="entry name" value="BZIP"/>
    <property type="match status" value="1"/>
</dbReference>
<evidence type="ECO:0000313" key="3">
    <source>
        <dbReference type="EMBL" id="KAJ8652783.1"/>
    </source>
</evidence>
<dbReference type="SUPFAM" id="SSF57959">
    <property type="entry name" value="Leucine zipper domain"/>
    <property type="match status" value="1"/>
</dbReference>
<dbReference type="Pfam" id="PF11905">
    <property type="entry name" value="DUF3425"/>
    <property type="match status" value="1"/>
</dbReference>
<feature type="domain" description="BZIP" evidence="2">
    <location>
        <begin position="28"/>
        <end position="78"/>
    </location>
</feature>
<feature type="region of interest" description="Disordered" evidence="1">
    <location>
        <begin position="1"/>
        <end position="43"/>
    </location>
</feature>
<keyword evidence="4" id="KW-1185">Reference proteome</keyword>
<dbReference type="GeneID" id="83218989"/>
<sequence length="567" mass="63434">MNNQQGSTTSSDKKKPGRKPTSTSPALRKAQNRAAQRAFRERKEKHIVELEAASKQLREQRDKLMTENKELRSHVGVLGYEGWHLKGAMLSLQLMCFMNNIAIPDHSPYLDQQQHSLANESIHPGVISAYNSACKRNTPPSFSSSNNKKHPPHDRKSDNKDQTQHYLSTGSILVYKDSIQTVVGNRITTRIRATPPPQPSAPLPPSSADSSMSLSSSSSSSETSETPVLKQHSMTTTTTSSSSPPGAGQHRVSNRRASLHNNDATSPDCTSATTGEDEHVEKRHHGVIAMDEDNDEDEDEAVFSARPIMLTREPIPSFNMASLQTLQLRHKLQAASSKMESGTFVIKPTVLQTTVPHDPRIDLIPIAAMRDRMILFFELFDLDDCIACILKGIEYKGAGDPSHASSWRFPSQFYEDYWYLTPDYSIDEIRQRWPGLKKMQADGSMHMLLSKAANMSQLALSGEGDDGDSNPLLAEPTTAAALESLFPNHHGRPPQGYPFENFLSSQQQTSTTTDDYDFLPPLESINTHHQQQPFQHRMAPLDHEEEDHHRHQPITLRPPDDMLLDRR</sequence>
<dbReference type="SMART" id="SM00338">
    <property type="entry name" value="BRLZ"/>
    <property type="match status" value="1"/>
</dbReference>
<reference evidence="3 4" key="1">
    <citation type="submission" date="2023-03" db="EMBL/GenBank/DDBJ databases">
        <title>Genome sequence of Lichtheimia ornata CBS 291.66.</title>
        <authorList>
            <person name="Mohabir J.T."/>
            <person name="Shea T.P."/>
            <person name="Kurbessoian T."/>
            <person name="Berby B."/>
            <person name="Fontaine J."/>
            <person name="Livny J."/>
            <person name="Gnirke A."/>
            <person name="Stajich J.E."/>
            <person name="Cuomo C.A."/>
        </authorList>
    </citation>
    <scope>NUCLEOTIDE SEQUENCE [LARGE SCALE GENOMIC DNA]</scope>
    <source>
        <strain evidence="3">CBS 291.66</strain>
    </source>
</reference>
<dbReference type="PANTHER" id="PTHR38116:SF9">
    <property type="entry name" value="BZIP DOMAIN-CONTAINING PROTEIN"/>
    <property type="match status" value="1"/>
</dbReference>
<feature type="compositionally biased region" description="Basic and acidic residues" evidence="1">
    <location>
        <begin position="539"/>
        <end position="549"/>
    </location>
</feature>
<gene>
    <name evidence="3" type="ORF">O0I10_011589</name>
</gene>
<feature type="compositionally biased region" description="Polar residues" evidence="1">
    <location>
        <begin position="1"/>
        <end position="10"/>
    </location>
</feature>
<dbReference type="CDD" id="cd14688">
    <property type="entry name" value="bZIP_YAP"/>
    <property type="match status" value="1"/>
</dbReference>
<feature type="compositionally biased region" description="Low complexity" evidence="1">
    <location>
        <begin position="206"/>
        <end position="243"/>
    </location>
</feature>
<organism evidence="3 4">
    <name type="scientific">Lichtheimia ornata</name>
    <dbReference type="NCBI Taxonomy" id="688661"/>
    <lineage>
        <taxon>Eukaryota</taxon>
        <taxon>Fungi</taxon>
        <taxon>Fungi incertae sedis</taxon>
        <taxon>Mucoromycota</taxon>
        <taxon>Mucoromycotina</taxon>
        <taxon>Mucoromycetes</taxon>
        <taxon>Mucorales</taxon>
        <taxon>Lichtheimiaceae</taxon>
        <taxon>Lichtheimia</taxon>
    </lineage>
</organism>
<feature type="region of interest" description="Disordered" evidence="1">
    <location>
        <begin position="528"/>
        <end position="567"/>
    </location>
</feature>
<comment type="caution">
    <text evidence="3">The sequence shown here is derived from an EMBL/GenBank/DDBJ whole genome shotgun (WGS) entry which is preliminary data.</text>
</comment>
<feature type="compositionally biased region" description="Polar residues" evidence="1">
    <location>
        <begin position="133"/>
        <end position="146"/>
    </location>
</feature>
<dbReference type="InterPro" id="IPR021833">
    <property type="entry name" value="DUF3425"/>
</dbReference>
<dbReference type="Proteomes" id="UP001234581">
    <property type="component" value="Unassembled WGS sequence"/>
</dbReference>
<dbReference type="RefSeq" id="XP_058337697.1">
    <property type="nucleotide sequence ID" value="XM_058491553.1"/>
</dbReference>
<feature type="region of interest" description="Disordered" evidence="1">
    <location>
        <begin position="190"/>
        <end position="280"/>
    </location>
</feature>
<feature type="compositionally biased region" description="Polar residues" evidence="1">
    <location>
        <begin position="259"/>
        <end position="274"/>
    </location>
</feature>
<dbReference type="InterPro" id="IPR004827">
    <property type="entry name" value="bZIP"/>
</dbReference>
<name>A0AAD7UTC9_9FUNG</name>
<dbReference type="InterPro" id="IPR046347">
    <property type="entry name" value="bZIP_sf"/>
</dbReference>
<evidence type="ECO:0000256" key="1">
    <source>
        <dbReference type="SAM" id="MobiDB-lite"/>
    </source>
</evidence>
<dbReference type="Gene3D" id="1.20.5.170">
    <property type="match status" value="1"/>
</dbReference>
<feature type="region of interest" description="Disordered" evidence="1">
    <location>
        <begin position="133"/>
        <end position="163"/>
    </location>
</feature>
<accession>A0AAD7UTC9</accession>
<proteinExistence type="predicted"/>
<dbReference type="AlphaFoldDB" id="A0AAD7UTC9"/>
<protein>
    <recommendedName>
        <fullName evidence="2">BZIP domain-containing protein</fullName>
    </recommendedName>
</protein>
<dbReference type="EMBL" id="JARTCD010000094">
    <property type="protein sequence ID" value="KAJ8652783.1"/>
    <property type="molecule type" value="Genomic_DNA"/>
</dbReference>
<dbReference type="Pfam" id="PF00170">
    <property type="entry name" value="bZIP_1"/>
    <property type="match status" value="1"/>
</dbReference>
<dbReference type="GO" id="GO:0003700">
    <property type="term" value="F:DNA-binding transcription factor activity"/>
    <property type="evidence" value="ECO:0007669"/>
    <property type="project" value="InterPro"/>
</dbReference>